<organism evidence="10 11">
    <name type="scientific">Priestia veravalensis</name>
    <dbReference type="NCBI Taxonomy" id="1414648"/>
    <lineage>
        <taxon>Bacteria</taxon>
        <taxon>Bacillati</taxon>
        <taxon>Bacillota</taxon>
        <taxon>Bacilli</taxon>
        <taxon>Bacillales</taxon>
        <taxon>Bacillaceae</taxon>
        <taxon>Priestia</taxon>
    </lineage>
</organism>
<keyword evidence="4" id="KW-0309">Germination</keyword>
<dbReference type="AlphaFoldDB" id="A0A0V8JME8"/>
<keyword evidence="6 9" id="KW-1133">Transmembrane helix</keyword>
<feature type="transmembrane region" description="Helical" evidence="9">
    <location>
        <begin position="333"/>
        <end position="355"/>
    </location>
</feature>
<feature type="transmembrane region" description="Helical" evidence="9">
    <location>
        <begin position="270"/>
        <end position="292"/>
    </location>
</feature>
<feature type="transmembrane region" description="Helical" evidence="9">
    <location>
        <begin position="221"/>
        <end position="241"/>
    </location>
</feature>
<reference evidence="10 11" key="1">
    <citation type="submission" date="2015-11" db="EMBL/GenBank/DDBJ databases">
        <title>Bacillus caseinolyticus sp nov.</title>
        <authorList>
            <person name="Dastager S.G."/>
            <person name="Mawlankar R."/>
        </authorList>
    </citation>
    <scope>NUCLEOTIDE SEQUENCE [LARGE SCALE GENOMIC DNA]</scope>
    <source>
        <strain evidence="10 11">SGD-V-76</strain>
    </source>
</reference>
<evidence type="ECO:0000256" key="1">
    <source>
        <dbReference type="ARBA" id="ARBA00004141"/>
    </source>
</evidence>
<dbReference type="GO" id="GO:0009847">
    <property type="term" value="P:spore germination"/>
    <property type="evidence" value="ECO:0007669"/>
    <property type="project" value="InterPro"/>
</dbReference>
<dbReference type="PANTHER" id="PTHR34975">
    <property type="entry name" value="SPORE GERMINATION PROTEIN A2"/>
    <property type="match status" value="1"/>
</dbReference>
<keyword evidence="11" id="KW-1185">Reference proteome</keyword>
<comment type="caution">
    <text evidence="10">The sequence shown here is derived from an EMBL/GenBank/DDBJ whole genome shotgun (WGS) entry which is preliminary data.</text>
</comment>
<evidence type="ECO:0000256" key="3">
    <source>
        <dbReference type="ARBA" id="ARBA00022448"/>
    </source>
</evidence>
<evidence type="ECO:0000256" key="7">
    <source>
        <dbReference type="ARBA" id="ARBA00023136"/>
    </source>
</evidence>
<dbReference type="EMBL" id="LNQP01000028">
    <property type="protein sequence ID" value="KSU88124.1"/>
    <property type="molecule type" value="Genomic_DNA"/>
</dbReference>
<dbReference type="RefSeq" id="WP_062686737.1">
    <property type="nucleotide sequence ID" value="NZ_KQ758644.1"/>
</dbReference>
<accession>A0A0V8JME8</accession>
<dbReference type="GO" id="GO:0016020">
    <property type="term" value="C:membrane"/>
    <property type="evidence" value="ECO:0007669"/>
    <property type="project" value="UniProtKB-SubCell"/>
</dbReference>
<dbReference type="Proteomes" id="UP000053681">
    <property type="component" value="Unassembled WGS sequence"/>
</dbReference>
<sequence>MENNVKEQFQVSPSFLFFLIHSVQVGVGMLGFQRYIVKGGGHDAWISVIASGLAVSVLFWMCFYVLKRENTDVIQIHRLYFGKWIGNLFNIILCLYFFSFAITIYRTYIEVLQVWMFPRLTTWSISLIYLPLIYYIISGGFRVITGIAFFGVVLPLPLFFSLFYPLSLGEVNNILPILDHSFGELFTSFKTMTFSYLGFESILFFYPYIKNGPSSYKWGQAGLLFTTVLYTFLTIVTFVYFSQGQLLKTIWPTLTMAKIIEIPFIQRFEYVVISLWLLVVLPAICTTLWCSVRGMKRTFRGKSTIYLLVFILTLLALSIFFDNRKNIDLLNNTVSQIGTYVIYFYIPFLFIFSIIRSKIKGSKRTPEPQQEPQKKSESPSS</sequence>
<evidence type="ECO:0000256" key="6">
    <source>
        <dbReference type="ARBA" id="ARBA00022989"/>
    </source>
</evidence>
<evidence type="ECO:0000313" key="10">
    <source>
        <dbReference type="EMBL" id="KSU88124.1"/>
    </source>
</evidence>
<feature type="transmembrane region" description="Helical" evidence="9">
    <location>
        <begin position="87"/>
        <end position="108"/>
    </location>
</feature>
<feature type="compositionally biased region" description="Basic and acidic residues" evidence="8">
    <location>
        <begin position="372"/>
        <end position="381"/>
    </location>
</feature>
<evidence type="ECO:0000256" key="5">
    <source>
        <dbReference type="ARBA" id="ARBA00022692"/>
    </source>
</evidence>
<keyword evidence="7 9" id="KW-0472">Membrane</keyword>
<dbReference type="InterPro" id="IPR004761">
    <property type="entry name" value="Spore_GerAB"/>
</dbReference>
<dbReference type="PANTHER" id="PTHR34975:SF2">
    <property type="entry name" value="SPORE GERMINATION PROTEIN A2"/>
    <property type="match status" value="1"/>
</dbReference>
<gene>
    <name evidence="10" type="ORF">AS180_09370</name>
</gene>
<dbReference type="Pfam" id="PF03845">
    <property type="entry name" value="Spore_permease"/>
    <property type="match status" value="1"/>
</dbReference>
<dbReference type="NCBIfam" id="TIGR00912">
    <property type="entry name" value="2A0309"/>
    <property type="match status" value="1"/>
</dbReference>
<keyword evidence="3" id="KW-0813">Transport</keyword>
<evidence type="ECO:0000256" key="4">
    <source>
        <dbReference type="ARBA" id="ARBA00022544"/>
    </source>
</evidence>
<evidence type="ECO:0000256" key="9">
    <source>
        <dbReference type="SAM" id="Phobius"/>
    </source>
</evidence>
<evidence type="ECO:0000256" key="2">
    <source>
        <dbReference type="ARBA" id="ARBA00007998"/>
    </source>
</evidence>
<feature type="transmembrane region" description="Helical" evidence="9">
    <location>
        <begin position="44"/>
        <end position="66"/>
    </location>
</feature>
<feature type="transmembrane region" description="Helical" evidence="9">
    <location>
        <begin position="144"/>
        <end position="166"/>
    </location>
</feature>
<comment type="similarity">
    <text evidence="2">Belongs to the amino acid-polyamine-organocation (APC) superfamily. Spore germination protein (SGP) (TC 2.A.3.9) family.</text>
</comment>
<feature type="transmembrane region" description="Helical" evidence="9">
    <location>
        <begin position="12"/>
        <end position="32"/>
    </location>
</feature>
<name>A0A0V8JME8_9BACI</name>
<feature type="transmembrane region" description="Helical" evidence="9">
    <location>
        <begin position="304"/>
        <end position="321"/>
    </location>
</feature>
<evidence type="ECO:0000256" key="8">
    <source>
        <dbReference type="SAM" id="MobiDB-lite"/>
    </source>
</evidence>
<comment type="subcellular location">
    <subcellularLocation>
        <location evidence="1">Membrane</location>
        <topology evidence="1">Multi-pass membrane protein</topology>
    </subcellularLocation>
</comment>
<feature type="transmembrane region" description="Helical" evidence="9">
    <location>
        <begin position="186"/>
        <end position="209"/>
    </location>
</feature>
<protein>
    <submittedName>
        <fullName evidence="10">Spore gernimation protein GerB</fullName>
    </submittedName>
</protein>
<feature type="transmembrane region" description="Helical" evidence="9">
    <location>
        <begin position="120"/>
        <end position="137"/>
    </location>
</feature>
<keyword evidence="5 9" id="KW-0812">Transmembrane</keyword>
<evidence type="ECO:0000313" key="11">
    <source>
        <dbReference type="Proteomes" id="UP000053681"/>
    </source>
</evidence>
<proteinExistence type="inferred from homology"/>
<feature type="region of interest" description="Disordered" evidence="8">
    <location>
        <begin position="361"/>
        <end position="381"/>
    </location>
</feature>
<dbReference type="Gene3D" id="1.20.1740.10">
    <property type="entry name" value="Amino acid/polyamine transporter I"/>
    <property type="match status" value="1"/>
</dbReference>